<keyword evidence="3" id="KW-1185">Reference proteome</keyword>
<dbReference type="EMBL" id="CAJNBJ010000018">
    <property type="protein sequence ID" value="CAE6787507.1"/>
    <property type="molecule type" value="Genomic_DNA"/>
</dbReference>
<dbReference type="SUPFAM" id="SSF56281">
    <property type="entry name" value="Metallo-hydrolase/oxidoreductase"/>
    <property type="match status" value="1"/>
</dbReference>
<dbReference type="InterPro" id="IPR001279">
    <property type="entry name" value="Metallo-B-lactamas"/>
</dbReference>
<dbReference type="InterPro" id="IPR000396">
    <property type="entry name" value="Pdiesterase2"/>
</dbReference>
<protein>
    <submittedName>
        <fullName evidence="2">MBL fold metallo-hydrolase</fullName>
    </submittedName>
</protein>
<name>A0ABM8S4A1_9BACT</name>
<dbReference type="Proteomes" id="UP000675880">
    <property type="component" value="Unassembled WGS sequence"/>
</dbReference>
<reference evidence="2 3" key="1">
    <citation type="submission" date="2021-02" db="EMBL/GenBank/DDBJ databases">
        <authorList>
            <person name="Han P."/>
        </authorList>
    </citation>
    <scope>NUCLEOTIDE SEQUENCE [LARGE SCALE GENOMIC DNA]</scope>
    <source>
        <strain evidence="2">Candidatus Nitrospira sp. ZN2</strain>
    </source>
</reference>
<evidence type="ECO:0000313" key="2">
    <source>
        <dbReference type="EMBL" id="CAE6787507.1"/>
    </source>
</evidence>
<dbReference type="Pfam" id="PF12706">
    <property type="entry name" value="Lactamase_B_2"/>
    <property type="match status" value="1"/>
</dbReference>
<feature type="domain" description="Metallo-beta-lactamase" evidence="1">
    <location>
        <begin position="25"/>
        <end position="207"/>
    </location>
</feature>
<accession>A0ABM8S4A1</accession>
<evidence type="ECO:0000259" key="1">
    <source>
        <dbReference type="SMART" id="SM00849"/>
    </source>
</evidence>
<dbReference type="SMART" id="SM00849">
    <property type="entry name" value="Lactamase_B"/>
    <property type="match status" value="1"/>
</dbReference>
<comment type="caution">
    <text evidence="2">The sequence shown here is derived from an EMBL/GenBank/DDBJ whole genome shotgun (WGS) entry which is preliminary data.</text>
</comment>
<dbReference type="PRINTS" id="PR00388">
    <property type="entry name" value="PDIESTERASE2"/>
</dbReference>
<dbReference type="RefSeq" id="WP_213043769.1">
    <property type="nucleotide sequence ID" value="NZ_CAJNBJ010000018.1"/>
</dbReference>
<organism evidence="2 3">
    <name type="scientific">Nitrospira defluvii</name>
    <dbReference type="NCBI Taxonomy" id="330214"/>
    <lineage>
        <taxon>Bacteria</taxon>
        <taxon>Pseudomonadati</taxon>
        <taxon>Nitrospirota</taxon>
        <taxon>Nitrospiria</taxon>
        <taxon>Nitrospirales</taxon>
        <taxon>Nitrospiraceae</taxon>
        <taxon>Nitrospira</taxon>
    </lineage>
</organism>
<dbReference type="Gene3D" id="3.60.15.10">
    <property type="entry name" value="Ribonuclease Z/Hydroxyacylglutathione hydrolase-like"/>
    <property type="match status" value="1"/>
</dbReference>
<evidence type="ECO:0000313" key="3">
    <source>
        <dbReference type="Proteomes" id="UP000675880"/>
    </source>
</evidence>
<proteinExistence type="predicted"/>
<dbReference type="InterPro" id="IPR036866">
    <property type="entry name" value="RibonucZ/Hydroxyglut_hydro"/>
</dbReference>
<dbReference type="CDD" id="cd07735">
    <property type="entry name" value="class_II_PDE_MBL-fold"/>
    <property type="match status" value="1"/>
</dbReference>
<sequence length="262" mass="29129">MNLRVLGCHGSGQLVAGERGPVQCGTCGFLLNDRLVVDAGTIGSRLYLDEQRRIRVVLLTHLHFDHIRELPTLADNLVGEIDEPVVIAAIPEVLDGLRRHIFNGAVYPDFFRLPDPAKPVFVSCELRPGRETELCGLGVTPIRVNHVVPTVGFLLRDGDRTVLYSGDTYHTEELWQVAKGVPGLKAAFIESSFPDEMSELAKVAKHLTPALLAEEFAKMARPEVPVFAYHLKPRFRERIRQELGQLGIQRLTALEEGQTLVL</sequence>
<gene>
    <name evidence="2" type="ORF">NSPZN2_50182</name>
</gene>